<organism evidence="1">
    <name type="scientific">freshwater metagenome</name>
    <dbReference type="NCBI Taxonomy" id="449393"/>
    <lineage>
        <taxon>unclassified sequences</taxon>
        <taxon>metagenomes</taxon>
        <taxon>ecological metagenomes</taxon>
    </lineage>
</organism>
<dbReference type="EMBL" id="CAEZUB010000105">
    <property type="protein sequence ID" value="CAB4594417.1"/>
    <property type="molecule type" value="Genomic_DNA"/>
</dbReference>
<sequence length="127" mass="13654">MSKLARTGRSCSRVSCRALASMTLTYIYADSTAVLGPLATFSEPHSYDLCETHGKRLTVPNGWSVIKEESSLDAAGPSDDDLMAIADAVREVAAMQIQVNDQITTSATNQENQIGRRGHLRAVPSSI</sequence>
<dbReference type="Pfam" id="PF12005">
    <property type="entry name" value="DUF3499"/>
    <property type="match status" value="1"/>
</dbReference>
<evidence type="ECO:0000313" key="1">
    <source>
        <dbReference type="EMBL" id="CAB4594417.1"/>
    </source>
</evidence>
<name>A0A6J6FZP2_9ZZZZ</name>
<accession>A0A6J6FZP2</accession>
<protein>
    <submittedName>
        <fullName evidence="1">Unannotated protein</fullName>
    </submittedName>
</protein>
<dbReference type="AlphaFoldDB" id="A0A6J6FZP2"/>
<proteinExistence type="predicted"/>
<dbReference type="InterPro" id="IPR021888">
    <property type="entry name" value="DUF3499"/>
</dbReference>
<gene>
    <name evidence="1" type="ORF">UFOPK1775_00803</name>
</gene>
<reference evidence="1" key="1">
    <citation type="submission" date="2020-05" db="EMBL/GenBank/DDBJ databases">
        <authorList>
            <person name="Chiriac C."/>
            <person name="Salcher M."/>
            <person name="Ghai R."/>
            <person name="Kavagutti S V."/>
        </authorList>
    </citation>
    <scope>NUCLEOTIDE SEQUENCE</scope>
</reference>